<dbReference type="GO" id="GO:0005524">
    <property type="term" value="F:ATP binding"/>
    <property type="evidence" value="ECO:0007669"/>
    <property type="project" value="UniProtKB-KW"/>
</dbReference>
<accession>A0ABS9CF95</accession>
<dbReference type="InterPro" id="IPR047187">
    <property type="entry name" value="SF1_C_Upf1"/>
</dbReference>
<evidence type="ECO:0000259" key="2">
    <source>
        <dbReference type="Pfam" id="PF13087"/>
    </source>
</evidence>
<keyword evidence="3" id="KW-0547">Nucleotide-binding</keyword>
<dbReference type="CDD" id="cd18808">
    <property type="entry name" value="SF1_C_Upf1"/>
    <property type="match status" value="1"/>
</dbReference>
<sequence length="1177" mass="134506">MKYKVYSQKKWERKVGQNHTAVKTIGPDTASSFYLLLEKACTTADPVNVRYDMVRDVFRRVVEQGIADCRIAFVGAFAKLDYCIKEYQIPYRVASLIQLTRKELFPEYNRKGILTESKLADAFPHNLKATALLVYHICGKKPLPESLKRYFPIADRKTTWGKFDERVMRVVVERWDDDYIWATEEINNSTLKICYGKDNRILTREGKFDWGYLKDALWDGAQLNLVRLRKDDRGEIYYPELIILEPDYLVNITNIANCFTTYAESAVVNLINKIKPQSNTLAIHLGLLAGRMLDDTIHGRHVSVDESVREFVKDNVLALIACSEVRQGFAQFKNDAAVQQRNIDKLIGHDLPQAIGEYNSNDVMLEPTFFSDVLGIQGRFDLLYEKDGAYTIIEQKSGKGEFVGYNTPGYDPDVPRARECHAVQIILYRALFQYQFNKYAEQLKHLMLLYSKYEKGLLMVPQSPELLLRAIKIRNMIAWSEIMYAQEGMDILTQLTPDKLNSKKSTTGLWERYTRQELSDLLDPIGRATDLERAYYLRFMRFIENETLLSKVGNREKEDSGFANIWHATLEDKKAAGNIFDSLSIDSMESNQIGVCSVTFKFNDTESADATNFRVGDIVILYRYEKEQVPDACQQMIIRANIEDIGEQQIRLRLRYAQNPRIFDDHQDDWWAIEHDMFESSSNALYSGMHSFLSATKSRRDLILLQRDPKIDTSCVLKGNYGNFNTLTLRAKQARDLFLIIGPPGTGKTSYGLVNLLKEELLEEGTSVLLLSYTNRAVDEICSKLVEIREENADFDFIRIGSELSCAKEYCDYLLSNKVKEKTGNAVKRLIDTTRVFCGTTAAFNASLSIFSLKHFSLAIIDESSQILEPHLIGLLSAHDGPKEAIDRIVMIGDHKQLPAVVQQSERESAVSETILHDIHLTDCRNSLFERLLAHFKTAGGYDSRFVYMLTKQGRMHRDIADFPNHAFYGDKLDVVPLGHQLLPQLQVKSDNGIVKMLATHRIAFVAAERPRLSPSVKTNAIEARMIAATVFQIYKLTEHSFSIEATVGVIVPYRNQISTVRNAIDQYGISVLHDITIDTVERYQGSQRDYIVYGFTVHQPYQLNFLTNNVFEENGVIIDRKLNVAMTRARLNLIMVGNPALLSMNHTFSQLMEYVRGKGGYIDVKPNDYCLGRFQI</sequence>
<name>A0ABS9CF95_9BACT</name>
<dbReference type="InterPro" id="IPR011604">
    <property type="entry name" value="PDDEXK-like_dom_sf"/>
</dbReference>
<dbReference type="Pfam" id="PF13087">
    <property type="entry name" value="AAA_12"/>
    <property type="match status" value="1"/>
</dbReference>
<proteinExistence type="predicted"/>
<comment type="caution">
    <text evidence="3">The sequence shown here is derived from an EMBL/GenBank/DDBJ whole genome shotgun (WGS) entry which is preliminary data.</text>
</comment>
<protein>
    <submittedName>
        <fullName evidence="3">ATP-binding protein</fullName>
    </submittedName>
</protein>
<dbReference type="InterPro" id="IPR027417">
    <property type="entry name" value="P-loop_NTPase"/>
</dbReference>
<evidence type="ECO:0000259" key="1">
    <source>
        <dbReference type="Pfam" id="PF13086"/>
    </source>
</evidence>
<dbReference type="RefSeq" id="WP_301637240.1">
    <property type="nucleotide sequence ID" value="NZ_JADYTN010000001.1"/>
</dbReference>
<dbReference type="Proteomes" id="UP001200470">
    <property type="component" value="Unassembled WGS sequence"/>
</dbReference>
<gene>
    <name evidence="3" type="ORF">I6E12_00500</name>
</gene>
<feature type="domain" description="DNA2/NAM7 helicase helicase" evidence="1">
    <location>
        <begin position="731"/>
        <end position="803"/>
    </location>
</feature>
<dbReference type="EMBL" id="JADYTN010000001">
    <property type="protein sequence ID" value="MCF2562596.1"/>
    <property type="molecule type" value="Genomic_DNA"/>
</dbReference>
<dbReference type="Pfam" id="PF13086">
    <property type="entry name" value="AAA_11"/>
    <property type="match status" value="2"/>
</dbReference>
<feature type="domain" description="DNA2/NAM7 helicase-like C-terminal" evidence="2">
    <location>
        <begin position="926"/>
        <end position="1140"/>
    </location>
</feature>
<dbReference type="Gene3D" id="3.40.50.300">
    <property type="entry name" value="P-loop containing nucleotide triphosphate hydrolases"/>
    <property type="match status" value="2"/>
</dbReference>
<reference evidence="3 4" key="1">
    <citation type="submission" date="2020-12" db="EMBL/GenBank/DDBJ databases">
        <title>Whole genome sequences of gut porcine anaerobes.</title>
        <authorList>
            <person name="Kubasova T."/>
            <person name="Jahodarova E."/>
            <person name="Rychlik I."/>
        </authorList>
    </citation>
    <scope>NUCLEOTIDE SEQUENCE [LARGE SCALE GENOMIC DNA]</scope>
    <source>
        <strain evidence="3 4">An925</strain>
    </source>
</reference>
<feature type="domain" description="DNA2/NAM7 helicase helicase" evidence="1">
    <location>
        <begin position="816"/>
        <end position="903"/>
    </location>
</feature>
<dbReference type="Gene3D" id="3.90.320.10">
    <property type="match status" value="1"/>
</dbReference>
<dbReference type="SUPFAM" id="SSF52540">
    <property type="entry name" value="P-loop containing nucleoside triphosphate hydrolases"/>
    <property type="match status" value="1"/>
</dbReference>
<keyword evidence="3" id="KW-0067">ATP-binding</keyword>
<evidence type="ECO:0000313" key="4">
    <source>
        <dbReference type="Proteomes" id="UP001200470"/>
    </source>
</evidence>
<evidence type="ECO:0000313" key="3">
    <source>
        <dbReference type="EMBL" id="MCF2562596.1"/>
    </source>
</evidence>
<organism evidence="3 4">
    <name type="scientific">Xylanibacter brevis</name>
    <dbReference type="NCBI Taxonomy" id="83231"/>
    <lineage>
        <taxon>Bacteria</taxon>
        <taxon>Pseudomonadati</taxon>
        <taxon>Bacteroidota</taxon>
        <taxon>Bacteroidia</taxon>
        <taxon>Bacteroidales</taxon>
        <taxon>Prevotellaceae</taxon>
        <taxon>Xylanibacter</taxon>
    </lineage>
</organism>
<dbReference type="InterPro" id="IPR045055">
    <property type="entry name" value="DNA2/NAM7-like"/>
</dbReference>
<dbReference type="PANTHER" id="PTHR10887">
    <property type="entry name" value="DNA2/NAM7 HELICASE FAMILY"/>
    <property type="match status" value="1"/>
</dbReference>
<dbReference type="InterPro" id="IPR041677">
    <property type="entry name" value="DNA2/NAM7_AAA_11"/>
</dbReference>
<dbReference type="PANTHER" id="PTHR10887:SF495">
    <property type="entry name" value="HELICASE SENATAXIN ISOFORM X1-RELATED"/>
    <property type="match status" value="1"/>
</dbReference>
<keyword evidence="4" id="KW-1185">Reference proteome</keyword>
<dbReference type="InterPro" id="IPR041679">
    <property type="entry name" value="DNA2/NAM7-like_C"/>
</dbReference>